<feature type="transmembrane region" description="Helical" evidence="1">
    <location>
        <begin position="6"/>
        <end position="27"/>
    </location>
</feature>
<dbReference type="AlphaFoldDB" id="A0A1Q9BQ23"/>
<keyword evidence="3" id="KW-1185">Reference proteome</keyword>
<gene>
    <name evidence="2" type="ORF">AK812_SmicGene48246</name>
</gene>
<name>A0A1Q9BQ23_SYMMI</name>
<evidence type="ECO:0000313" key="2">
    <source>
        <dbReference type="EMBL" id="OLP72236.1"/>
    </source>
</evidence>
<comment type="caution">
    <text evidence="2">The sequence shown here is derived from an EMBL/GenBank/DDBJ whole genome shotgun (WGS) entry which is preliminary data.</text>
</comment>
<feature type="non-terminal residue" evidence="2">
    <location>
        <position position="49"/>
    </location>
</feature>
<keyword evidence="1" id="KW-1133">Transmembrane helix</keyword>
<keyword evidence="1" id="KW-0812">Transmembrane</keyword>
<accession>A0A1Q9BQ23</accession>
<evidence type="ECO:0000313" key="3">
    <source>
        <dbReference type="Proteomes" id="UP000186817"/>
    </source>
</evidence>
<protein>
    <submittedName>
        <fullName evidence="2">Uncharacterized protein</fullName>
    </submittedName>
</protein>
<sequence>MRFLSALSQCLTSVHFLGIFAAFLSLLQWRSKTRRRILPWGFVGDEVFS</sequence>
<dbReference type="EMBL" id="LSRX01007411">
    <property type="protein sequence ID" value="OLP72236.1"/>
    <property type="molecule type" value="Genomic_DNA"/>
</dbReference>
<dbReference type="Proteomes" id="UP000186817">
    <property type="component" value="Unassembled WGS sequence"/>
</dbReference>
<organism evidence="2 3">
    <name type="scientific">Symbiodinium microadriaticum</name>
    <name type="common">Dinoflagellate</name>
    <name type="synonym">Zooxanthella microadriatica</name>
    <dbReference type="NCBI Taxonomy" id="2951"/>
    <lineage>
        <taxon>Eukaryota</taxon>
        <taxon>Sar</taxon>
        <taxon>Alveolata</taxon>
        <taxon>Dinophyceae</taxon>
        <taxon>Suessiales</taxon>
        <taxon>Symbiodiniaceae</taxon>
        <taxon>Symbiodinium</taxon>
    </lineage>
</organism>
<evidence type="ECO:0000256" key="1">
    <source>
        <dbReference type="SAM" id="Phobius"/>
    </source>
</evidence>
<proteinExistence type="predicted"/>
<reference evidence="2 3" key="1">
    <citation type="submission" date="2016-02" db="EMBL/GenBank/DDBJ databases">
        <title>Genome analysis of coral dinoflagellate symbionts highlights evolutionary adaptations to a symbiotic lifestyle.</title>
        <authorList>
            <person name="Aranda M."/>
            <person name="Li Y."/>
            <person name="Liew Y.J."/>
            <person name="Baumgarten S."/>
            <person name="Simakov O."/>
            <person name="Wilson M."/>
            <person name="Piel J."/>
            <person name="Ashoor H."/>
            <person name="Bougouffa S."/>
            <person name="Bajic V.B."/>
            <person name="Ryu T."/>
            <person name="Ravasi T."/>
            <person name="Bayer T."/>
            <person name="Micklem G."/>
            <person name="Kim H."/>
            <person name="Bhak J."/>
            <person name="Lajeunesse T.C."/>
            <person name="Voolstra C.R."/>
        </authorList>
    </citation>
    <scope>NUCLEOTIDE SEQUENCE [LARGE SCALE GENOMIC DNA]</scope>
    <source>
        <strain evidence="2 3">CCMP2467</strain>
    </source>
</reference>
<keyword evidence="1" id="KW-0472">Membrane</keyword>